<dbReference type="PANTHER" id="PTHR47506:SF6">
    <property type="entry name" value="HTH-TYPE TRANSCRIPTIONAL REPRESSOR NEMR"/>
    <property type="match status" value="1"/>
</dbReference>
<dbReference type="PANTHER" id="PTHR47506">
    <property type="entry name" value="TRANSCRIPTIONAL REGULATORY PROTEIN"/>
    <property type="match status" value="1"/>
</dbReference>
<evidence type="ECO:0000313" key="6">
    <source>
        <dbReference type="EMBL" id="QIM19119.1"/>
    </source>
</evidence>
<keyword evidence="2 4" id="KW-0238">DNA-binding</keyword>
<evidence type="ECO:0000256" key="4">
    <source>
        <dbReference type="PROSITE-ProRule" id="PRU00335"/>
    </source>
</evidence>
<dbReference type="InterPro" id="IPR009057">
    <property type="entry name" value="Homeodomain-like_sf"/>
</dbReference>
<reference evidence="6 7" key="1">
    <citation type="submission" date="2020-03" db="EMBL/GenBank/DDBJ databases">
        <title>Leucobacter sp. nov., isolated from beetles.</title>
        <authorList>
            <person name="Hyun D.-W."/>
            <person name="Bae J.-W."/>
        </authorList>
    </citation>
    <scope>NUCLEOTIDE SEQUENCE [LARGE SCALE GENOMIC DNA]</scope>
    <source>
        <strain evidence="6 7">HDW9A</strain>
    </source>
</reference>
<evidence type="ECO:0000256" key="1">
    <source>
        <dbReference type="ARBA" id="ARBA00023015"/>
    </source>
</evidence>
<dbReference type="Gene3D" id="1.10.357.10">
    <property type="entry name" value="Tetracycline Repressor, domain 2"/>
    <property type="match status" value="1"/>
</dbReference>
<keyword evidence="1" id="KW-0805">Transcription regulation</keyword>
<dbReference type="InterPro" id="IPR001647">
    <property type="entry name" value="HTH_TetR"/>
</dbReference>
<dbReference type="InterPro" id="IPR036271">
    <property type="entry name" value="Tet_transcr_reg_TetR-rel_C_sf"/>
</dbReference>
<accession>A0ABX6JXS3</accession>
<feature type="DNA-binding region" description="H-T-H motif" evidence="4">
    <location>
        <begin position="43"/>
        <end position="62"/>
    </location>
</feature>
<keyword evidence="3" id="KW-0804">Transcription</keyword>
<protein>
    <submittedName>
        <fullName evidence="6">TetR/AcrR family transcriptional regulator</fullName>
    </submittedName>
</protein>
<sequence length="156" mass="16726">MPTITSGSPTPVDGRRLRGDATRQLVLAEAVQMASEKGLSDMSIAQLADAVHLSKSGIATLFGSKEALQLAVVEYARTVFVAEVITPCSEVPDGAEKLRAIGASWLRYSRNRVFRGGCFFLAAAAEFDSRPGAVKQRVAQCLGSGTTIWRGVRREL</sequence>
<evidence type="ECO:0000259" key="5">
    <source>
        <dbReference type="PROSITE" id="PS50977"/>
    </source>
</evidence>
<dbReference type="SUPFAM" id="SSF46689">
    <property type="entry name" value="Homeodomain-like"/>
    <property type="match status" value="1"/>
</dbReference>
<organism evidence="6 7">
    <name type="scientific">Leucobacter coleopterorum</name>
    <dbReference type="NCBI Taxonomy" id="2714933"/>
    <lineage>
        <taxon>Bacteria</taxon>
        <taxon>Bacillati</taxon>
        <taxon>Actinomycetota</taxon>
        <taxon>Actinomycetes</taxon>
        <taxon>Micrococcales</taxon>
        <taxon>Microbacteriaceae</taxon>
        <taxon>Leucobacter</taxon>
    </lineage>
</organism>
<dbReference type="InterPro" id="IPR011075">
    <property type="entry name" value="TetR_C"/>
</dbReference>
<evidence type="ECO:0000256" key="2">
    <source>
        <dbReference type="ARBA" id="ARBA00023125"/>
    </source>
</evidence>
<evidence type="ECO:0000313" key="7">
    <source>
        <dbReference type="Proteomes" id="UP000503441"/>
    </source>
</evidence>
<dbReference type="Proteomes" id="UP000503441">
    <property type="component" value="Chromosome"/>
</dbReference>
<dbReference type="SUPFAM" id="SSF48498">
    <property type="entry name" value="Tetracyclin repressor-like, C-terminal domain"/>
    <property type="match status" value="1"/>
</dbReference>
<gene>
    <name evidence="6" type="ORF">G7066_12075</name>
</gene>
<dbReference type="PROSITE" id="PS50977">
    <property type="entry name" value="HTH_TETR_2"/>
    <property type="match status" value="1"/>
</dbReference>
<keyword evidence="7" id="KW-1185">Reference proteome</keyword>
<proteinExistence type="predicted"/>
<dbReference type="Pfam" id="PF16925">
    <property type="entry name" value="TetR_C_13"/>
    <property type="match status" value="1"/>
</dbReference>
<dbReference type="EMBL" id="CP049933">
    <property type="protein sequence ID" value="QIM19119.1"/>
    <property type="molecule type" value="Genomic_DNA"/>
</dbReference>
<dbReference type="Gene3D" id="1.10.10.60">
    <property type="entry name" value="Homeodomain-like"/>
    <property type="match status" value="1"/>
</dbReference>
<feature type="domain" description="HTH tetR-type" evidence="5">
    <location>
        <begin position="20"/>
        <end position="80"/>
    </location>
</feature>
<dbReference type="Pfam" id="PF00440">
    <property type="entry name" value="TetR_N"/>
    <property type="match status" value="1"/>
</dbReference>
<evidence type="ECO:0000256" key="3">
    <source>
        <dbReference type="ARBA" id="ARBA00023163"/>
    </source>
</evidence>
<name>A0ABX6JXS3_9MICO</name>